<evidence type="ECO:0000313" key="4">
    <source>
        <dbReference type="Proteomes" id="UP000219482"/>
    </source>
</evidence>
<dbReference type="RefSeq" id="WP_097186088.1">
    <property type="nucleotide sequence ID" value="NZ_OCNK01000008.1"/>
</dbReference>
<proteinExistence type="inferred from homology"/>
<dbReference type="OrthoDB" id="9800237at2"/>
<dbReference type="Pfam" id="PF01575">
    <property type="entry name" value="MaoC_dehydratas"/>
    <property type="match status" value="1"/>
</dbReference>
<evidence type="ECO:0000259" key="2">
    <source>
        <dbReference type="Pfam" id="PF01575"/>
    </source>
</evidence>
<comment type="similarity">
    <text evidence="1">Belongs to the enoyl-CoA hydratase/isomerase family.</text>
</comment>
<dbReference type="SUPFAM" id="SSF54637">
    <property type="entry name" value="Thioesterase/thiol ester dehydrase-isomerase"/>
    <property type="match status" value="1"/>
</dbReference>
<dbReference type="Gene3D" id="3.10.129.10">
    <property type="entry name" value="Hotdog Thioesterase"/>
    <property type="match status" value="1"/>
</dbReference>
<dbReference type="InterPro" id="IPR029069">
    <property type="entry name" value="HotDog_dom_sf"/>
</dbReference>
<dbReference type="InterPro" id="IPR002539">
    <property type="entry name" value="MaoC-like_dom"/>
</dbReference>
<sequence length="137" mass="14935">MTGPRIEETGSEETTRVETASLRTLVQYAGASGDFYEMHYDIPFAQARGHRELAVHGLLKTAWLGRLVEEWFAGRGAITVLDVSYRGMDFRDEPVTCGGRVTGRDGARVALEVWTASADGTRTTIGTAEVELTEGPV</sequence>
<gene>
    <name evidence="3" type="ORF">SAMN06272739_4402</name>
</gene>
<accession>A0A286H9B4</accession>
<name>A0A286H9B4_9ACTN</name>
<organism evidence="3 4">
    <name type="scientific">Blastococcus haudaquaticus</name>
    <dbReference type="NCBI Taxonomy" id="1938745"/>
    <lineage>
        <taxon>Bacteria</taxon>
        <taxon>Bacillati</taxon>
        <taxon>Actinomycetota</taxon>
        <taxon>Actinomycetes</taxon>
        <taxon>Geodermatophilales</taxon>
        <taxon>Geodermatophilaceae</taxon>
        <taxon>Blastococcus</taxon>
    </lineage>
</organism>
<feature type="domain" description="MaoC-like" evidence="2">
    <location>
        <begin position="21"/>
        <end position="91"/>
    </location>
</feature>
<keyword evidence="4" id="KW-1185">Reference proteome</keyword>
<evidence type="ECO:0000313" key="3">
    <source>
        <dbReference type="EMBL" id="SOE03844.1"/>
    </source>
</evidence>
<dbReference type="Proteomes" id="UP000219482">
    <property type="component" value="Unassembled WGS sequence"/>
</dbReference>
<reference evidence="4" key="1">
    <citation type="submission" date="2017-09" db="EMBL/GenBank/DDBJ databases">
        <authorList>
            <person name="Varghese N."/>
            <person name="Submissions S."/>
        </authorList>
    </citation>
    <scope>NUCLEOTIDE SEQUENCE [LARGE SCALE GENOMIC DNA]</scope>
    <source>
        <strain evidence="4">DSM 44270</strain>
    </source>
</reference>
<evidence type="ECO:0000256" key="1">
    <source>
        <dbReference type="ARBA" id="ARBA00005254"/>
    </source>
</evidence>
<dbReference type="AlphaFoldDB" id="A0A286H9B4"/>
<dbReference type="EMBL" id="OCNK01000008">
    <property type="protein sequence ID" value="SOE03844.1"/>
    <property type="molecule type" value="Genomic_DNA"/>
</dbReference>
<protein>
    <submittedName>
        <fullName evidence="3">MaoC like domain-containing protein</fullName>
    </submittedName>
</protein>